<evidence type="ECO:0000256" key="1">
    <source>
        <dbReference type="SAM" id="Phobius"/>
    </source>
</evidence>
<keyword evidence="1" id="KW-1133">Transmembrane helix</keyword>
<dbReference type="GeneID" id="85310712"/>
<sequence>MAGGRCFVTLNSGLTVHIYSYLPLTSSPVAISLDEAIEHTIMDRPKANETELIFIYATWPLACAIHILQIHYMRARHPELRFILPVFALTAPLFIAFEVCNSPGSRFYNPSAAWPLFATFRVVWAAHFISFQYVTSILRVADSMRGVLPRVIVYAGAATQCVILGTGLTLLALFDIELVWAIFIISHAQLLALLVHCWVTIQQLRRRTFFLWTSFVSAITLLSVVSLIVGLSVSDWPVPVFSAQCILALMDAVGALFRHRCTNKPDAAADDVGLFTRLSNMSPFQGHPLESLPSLPENRSAVSSTPSKQSLLGMLMVGWLAV</sequence>
<reference evidence="2" key="1">
    <citation type="submission" date="2023-06" db="EMBL/GenBank/DDBJ databases">
        <title>Genome-scale phylogeny and comparative genomics of the fungal order Sordariales.</title>
        <authorList>
            <consortium name="Lawrence Berkeley National Laboratory"/>
            <person name="Hensen N."/>
            <person name="Bonometti L."/>
            <person name="Westerberg I."/>
            <person name="Brannstrom I.O."/>
            <person name="Guillou S."/>
            <person name="Cros-Aarteil S."/>
            <person name="Calhoun S."/>
            <person name="Haridas S."/>
            <person name="Kuo A."/>
            <person name="Mondo S."/>
            <person name="Pangilinan J."/>
            <person name="Riley R."/>
            <person name="Labutti K."/>
            <person name="Andreopoulos B."/>
            <person name="Lipzen A."/>
            <person name="Chen C."/>
            <person name="Yanf M."/>
            <person name="Daum C."/>
            <person name="Ng V."/>
            <person name="Clum A."/>
            <person name="Steindorff A."/>
            <person name="Ohm R."/>
            <person name="Martin F."/>
            <person name="Silar P."/>
            <person name="Natvig D."/>
            <person name="Lalanne C."/>
            <person name="Gautier V."/>
            <person name="Ament-Velasquez S.L."/>
            <person name="Kruys A."/>
            <person name="Hutchinson M.I."/>
            <person name="Powell A.J."/>
            <person name="Barry K."/>
            <person name="Miller A.N."/>
            <person name="Grigoriev I.V."/>
            <person name="Debuchy R."/>
            <person name="Gladieux P."/>
            <person name="Thoren M.H."/>
            <person name="Johannesson H."/>
        </authorList>
    </citation>
    <scope>NUCLEOTIDE SEQUENCE</scope>
    <source>
        <strain evidence="2">8032-3</strain>
    </source>
</reference>
<feature type="transmembrane region" description="Helical" evidence="1">
    <location>
        <begin position="82"/>
        <end position="100"/>
    </location>
</feature>
<dbReference type="RefSeq" id="XP_060285153.1">
    <property type="nucleotide sequence ID" value="XM_060427525.1"/>
</dbReference>
<dbReference type="EMBL" id="MU839004">
    <property type="protein sequence ID" value="KAK1768940.1"/>
    <property type="molecule type" value="Genomic_DNA"/>
</dbReference>
<gene>
    <name evidence="2" type="ORF">QBC33DRAFT_534213</name>
</gene>
<keyword evidence="1" id="KW-0472">Membrane</keyword>
<comment type="caution">
    <text evidence="2">The sequence shown here is derived from an EMBL/GenBank/DDBJ whole genome shotgun (WGS) entry which is preliminary data.</text>
</comment>
<protein>
    <recommendedName>
        <fullName evidence="4">Transmembrane protein</fullName>
    </recommendedName>
</protein>
<feature type="transmembrane region" description="Helical" evidence="1">
    <location>
        <begin position="236"/>
        <end position="257"/>
    </location>
</feature>
<dbReference type="AlphaFoldDB" id="A0AAJ0C2W2"/>
<proteinExistence type="predicted"/>
<keyword evidence="3" id="KW-1185">Reference proteome</keyword>
<feature type="transmembrane region" description="Helical" evidence="1">
    <location>
        <begin position="180"/>
        <end position="201"/>
    </location>
</feature>
<accession>A0AAJ0C2W2</accession>
<organism evidence="2 3">
    <name type="scientific">Phialemonium atrogriseum</name>
    <dbReference type="NCBI Taxonomy" id="1093897"/>
    <lineage>
        <taxon>Eukaryota</taxon>
        <taxon>Fungi</taxon>
        <taxon>Dikarya</taxon>
        <taxon>Ascomycota</taxon>
        <taxon>Pezizomycotina</taxon>
        <taxon>Sordariomycetes</taxon>
        <taxon>Sordariomycetidae</taxon>
        <taxon>Cephalothecales</taxon>
        <taxon>Cephalothecaceae</taxon>
        <taxon>Phialemonium</taxon>
    </lineage>
</organism>
<feature type="transmembrane region" description="Helical" evidence="1">
    <location>
        <begin position="151"/>
        <end position="174"/>
    </location>
</feature>
<feature type="transmembrane region" description="Helical" evidence="1">
    <location>
        <begin position="112"/>
        <end position="131"/>
    </location>
</feature>
<feature type="transmembrane region" description="Helical" evidence="1">
    <location>
        <begin position="208"/>
        <end position="230"/>
    </location>
</feature>
<dbReference type="Proteomes" id="UP001244011">
    <property type="component" value="Unassembled WGS sequence"/>
</dbReference>
<name>A0AAJ0C2W2_9PEZI</name>
<evidence type="ECO:0000313" key="3">
    <source>
        <dbReference type="Proteomes" id="UP001244011"/>
    </source>
</evidence>
<keyword evidence="1" id="KW-0812">Transmembrane</keyword>
<evidence type="ECO:0000313" key="2">
    <source>
        <dbReference type="EMBL" id="KAK1768940.1"/>
    </source>
</evidence>
<evidence type="ECO:0008006" key="4">
    <source>
        <dbReference type="Google" id="ProtNLM"/>
    </source>
</evidence>